<dbReference type="InterPro" id="IPR018849">
    <property type="entry name" value="Urb2/Npa2_C"/>
</dbReference>
<sequence>MNRCSHAPNELFALLRSSSIPASEKIASARVALADDSWTLPHKKTYLLQWLLEYDSQRANQASKACLIDQVEFWSLLQQILSEMDSKNIRDGIPGSTIQSFVQKASKMWPSLLKDSTIGKKACSSFAKLFQIISHRVTFEFMIDLLQCTLEGLCSLKGSILIEAQNITLLIIEDAIQIIRQTSNYRKGALLLHEDRFFTPLLRSLSQFGPSSSIGQTLARLITDCIFSVDHLKRLLFNNTPNGTRQVFEWLSVLRPVIAKDLQLTASVIELPPFLLKGLIKDQSVLQAHVFASNKTLSFASGSQNSVTAVNIQSLQDLTFYFLSSSVQLLRDLPTDFGLATVELAMKSIGDMVTQIFTANIYSLAERFHYDVLDQIAQVCVEHLTQSSEIATTSFETLSTILLIDCRIIEGCLPQILQFITTVTSDKVTLASKITLFLGSMIDWFSKAKRLPQLLSLLHAAVEWKLSRSVLETMISGPLISLDITRKLRRELQLSASSMQLTSAHETAGQQLIDSLRSILPRGLTATDDEPTPKKLKKFFGNPQSPTSMPAKGSPATKSLVSQTEVARLLYNSYFYIIVATAALRSSLHGQDQKQFNASIDSNLHELENLLSSLCSDSQSVKQAKRQRPSSVFWDSPNIQTIAGSVFEVINTLSEVRSMQPNSRYIDLTKWHKVLRWAVSGKIELAPALTVQIVRCSLLQISTSVTFVGLPGQSAPLVYDLILKILDGSSNSDVDHEWDGTFHSLTSAQLPCVTWYILNTTHLSNFSDHATPEQLGKLSTIILRCSPNRCIPFLEGQSNVNPNDTFVTFRKVNATLLNSPYLHELTRVCKSLLEIGLKTLDKMILSRLSDTNPPCQILESHLSDSISLFANLVRLPPDCISKVTRIALLQRCLDLTLDLFSLYTASATTSKEALTQSVMTIAIIYSTRYCLSLIDVIETTADQVLLSKLFSLVTAFLSHVTDWQSCSESDILYELAEVFVHQSITFAFRCTGGLILSPNEDQARLKALIKTGMARVAHLKSREGLQCDKLIISAFKSVVESIQHCAEKVSLANRSVHQEWTQYVTELINHTLQAVESIEAGHFPLNDLQLELYKSHFLLARIADSIGAEVPLYTFPLEKVIAACSDLNDNSERSLKASSLSPRSSSNERLALKVIEEMINMHRSSLSKSLTGDRTPLVKSFQRLTILYVSNLVQIPAEVCQVQELKKQYHEACQVVSIEEYQATLDMLLEDYDQTLSSVDEKSLDQHGHNQLVKKLRALIETALIMLLNGPERVGKTCQSYISAFIRRFQHPSFYSLQTSETLLWQCQFLESICTAKINLIGRLDVALILEIVLQTLSHEPPNESLISKMGIHSNRMTCRSLYRSLVIIVSQVSRHRREHVLPVFHLLMAVLIALLYPLCRPTYLLDGPPNGKKKVPSKMIRHAQRRFPAWSWFDSMSLDEWEKVGCGASELAAYCRLLVSLGVKTTLVGRKIVKNDDGVSSYPSQDQEKKLLRPVVMSLIPALSKHAPFYLKQYVKLCTNVNVRLSNEFHLELLSSGGISVLIGSMGKYERGSIGKMLSSSVPSTTHYLFNRFHLISGKMIEKEEEEEEEEEDQEVQRAFWRKTLKVWEIGRYKGVD</sequence>
<comment type="caution">
    <text evidence="2">The sequence shown here is derived from an EMBL/GenBank/DDBJ whole genome shotgun (WGS) entry which is preliminary data.</text>
</comment>
<dbReference type="EMBL" id="MU167398">
    <property type="protein sequence ID" value="KAG0141166.1"/>
    <property type="molecule type" value="Genomic_DNA"/>
</dbReference>
<dbReference type="OrthoDB" id="2499190at2759"/>
<evidence type="ECO:0000259" key="1">
    <source>
        <dbReference type="Pfam" id="PF10441"/>
    </source>
</evidence>
<dbReference type="Pfam" id="PF10441">
    <property type="entry name" value="Urb2"/>
    <property type="match status" value="1"/>
</dbReference>
<name>A0A9P6NCE8_9BASI</name>
<evidence type="ECO:0000313" key="2">
    <source>
        <dbReference type="EMBL" id="KAG0141166.1"/>
    </source>
</evidence>
<protein>
    <recommendedName>
        <fullName evidence="1">Nucleolar 27S pre-rRNA processing Urb2/Npa2 C-terminal domain-containing protein</fullName>
    </recommendedName>
</protein>
<organism evidence="2 3">
    <name type="scientific">Cronartium quercuum f. sp. fusiforme G11</name>
    <dbReference type="NCBI Taxonomy" id="708437"/>
    <lineage>
        <taxon>Eukaryota</taxon>
        <taxon>Fungi</taxon>
        <taxon>Dikarya</taxon>
        <taxon>Basidiomycota</taxon>
        <taxon>Pucciniomycotina</taxon>
        <taxon>Pucciniomycetes</taxon>
        <taxon>Pucciniales</taxon>
        <taxon>Coleosporiaceae</taxon>
        <taxon>Cronartium</taxon>
    </lineage>
</organism>
<evidence type="ECO:0000313" key="3">
    <source>
        <dbReference type="Proteomes" id="UP000886653"/>
    </source>
</evidence>
<accession>A0A9P6NCE8</accession>
<keyword evidence="3" id="KW-1185">Reference proteome</keyword>
<proteinExistence type="predicted"/>
<dbReference type="Proteomes" id="UP000886653">
    <property type="component" value="Unassembled WGS sequence"/>
</dbReference>
<feature type="domain" description="Nucleolar 27S pre-rRNA processing Urb2/Npa2 C-terminal" evidence="1">
    <location>
        <begin position="1307"/>
        <end position="1572"/>
    </location>
</feature>
<gene>
    <name evidence="2" type="ORF">CROQUDRAFT_99088</name>
</gene>
<reference evidence="2" key="1">
    <citation type="submission" date="2013-11" db="EMBL/GenBank/DDBJ databases">
        <title>Genome sequence of the fusiform rust pathogen reveals effectors for host alternation and coevolution with pine.</title>
        <authorList>
            <consortium name="DOE Joint Genome Institute"/>
            <person name="Smith K."/>
            <person name="Pendleton A."/>
            <person name="Kubisiak T."/>
            <person name="Anderson C."/>
            <person name="Salamov A."/>
            <person name="Aerts A."/>
            <person name="Riley R."/>
            <person name="Clum A."/>
            <person name="Lindquist E."/>
            <person name="Ence D."/>
            <person name="Campbell M."/>
            <person name="Kronenberg Z."/>
            <person name="Feau N."/>
            <person name="Dhillon B."/>
            <person name="Hamelin R."/>
            <person name="Burleigh J."/>
            <person name="Smith J."/>
            <person name="Yandell M."/>
            <person name="Nelson C."/>
            <person name="Grigoriev I."/>
            <person name="Davis J."/>
        </authorList>
    </citation>
    <scope>NUCLEOTIDE SEQUENCE</scope>
    <source>
        <strain evidence="2">G11</strain>
    </source>
</reference>